<dbReference type="AlphaFoldDB" id="A0AB34TAQ8"/>
<evidence type="ECO:0000256" key="2">
    <source>
        <dbReference type="ARBA" id="ARBA00022649"/>
    </source>
</evidence>
<comment type="similarity">
    <text evidence="6">Belongs to the TacA antitoxin family.</text>
</comment>
<keyword evidence="2" id="KW-1277">Toxin-antitoxin system</keyword>
<dbReference type="EMBL" id="AWFK01000004">
    <property type="protein sequence ID" value="KOA51121.1"/>
    <property type="molecule type" value="Genomic_DNA"/>
</dbReference>
<accession>A0AB34TAQ8</accession>
<keyword evidence="5" id="KW-0804">Transcription</keyword>
<evidence type="ECO:0000256" key="3">
    <source>
        <dbReference type="ARBA" id="ARBA00023015"/>
    </source>
</evidence>
<name>A0AB34TAQ8_9BIFI</name>
<dbReference type="PANTHER" id="PTHR35401:SF1">
    <property type="entry name" value="CYTOPLASMIC PROTEIN"/>
    <property type="match status" value="1"/>
</dbReference>
<organism evidence="7 8">
    <name type="scientific">Bifidobacterium animalis subsp. animalis MCC 0483</name>
    <dbReference type="NCBI Taxonomy" id="1365955"/>
    <lineage>
        <taxon>Bacteria</taxon>
        <taxon>Bacillati</taxon>
        <taxon>Actinomycetota</taxon>
        <taxon>Actinomycetes</taxon>
        <taxon>Bifidobacteriales</taxon>
        <taxon>Bifidobacteriaceae</taxon>
        <taxon>Bifidobacterium</taxon>
    </lineage>
</organism>
<reference evidence="7 8" key="1">
    <citation type="journal article" date="2015" name="Int J Genomics">
        <title>Comparative Genomics Revealed Genetic Diversity and Species/Strain-Level Differences in Carbohydrate Metabolism of Three Probiotic Bifidobacterial Species.</title>
        <authorList>
            <person name="Odamaki T."/>
            <person name="Horigome A."/>
            <person name="Sugahara H."/>
            <person name="Hashikura N."/>
            <person name="Minami J."/>
            <person name="Xiao J.Z."/>
            <person name="Abe F."/>
        </authorList>
    </citation>
    <scope>NUCLEOTIDE SEQUENCE [LARGE SCALE GENOMIC DNA]</scope>
    <source>
        <strain evidence="7 8">MCC 0483</strain>
    </source>
</reference>
<dbReference type="GO" id="GO:0003677">
    <property type="term" value="F:DNA binding"/>
    <property type="evidence" value="ECO:0007669"/>
    <property type="project" value="UniProtKB-KW"/>
</dbReference>
<protein>
    <recommendedName>
        <fullName evidence="9">DUF1778 domain-containing protein</fullName>
    </recommendedName>
</protein>
<sequence>MTRTARIDMRLTEEEKRLIEQVSAATGSRLTTWCINPLINDAKRDLHANAIIRLSDEAFDKFVENLDRPLTEKQQQFLAYQPEWA</sequence>
<evidence type="ECO:0000256" key="5">
    <source>
        <dbReference type="ARBA" id="ARBA00023163"/>
    </source>
</evidence>
<dbReference type="PANTHER" id="PTHR35401">
    <property type="entry name" value="COPG FAMILY HELIX-TURN-HELIX PROTEIN-RELATED-RELATED"/>
    <property type="match status" value="1"/>
</dbReference>
<evidence type="ECO:0000256" key="6">
    <source>
        <dbReference type="ARBA" id="ARBA00049988"/>
    </source>
</evidence>
<evidence type="ECO:0000256" key="1">
    <source>
        <dbReference type="ARBA" id="ARBA00022491"/>
    </source>
</evidence>
<comment type="caution">
    <text evidence="7">The sequence shown here is derived from an EMBL/GenBank/DDBJ whole genome shotgun (WGS) entry which is preliminary data.</text>
</comment>
<dbReference type="InterPro" id="IPR014795">
    <property type="entry name" value="TacA_1-like"/>
</dbReference>
<keyword evidence="1" id="KW-0678">Repressor</keyword>
<gene>
    <name evidence="7" type="ORF">BAAM0483_02580</name>
</gene>
<keyword evidence="4" id="KW-0238">DNA-binding</keyword>
<dbReference type="Proteomes" id="UP000037239">
    <property type="component" value="Unassembled WGS sequence"/>
</dbReference>
<dbReference type="SUPFAM" id="SSF47598">
    <property type="entry name" value="Ribbon-helix-helix"/>
    <property type="match status" value="1"/>
</dbReference>
<dbReference type="Gene3D" id="1.20.5.780">
    <property type="entry name" value="Single helix bin"/>
    <property type="match status" value="1"/>
</dbReference>
<proteinExistence type="inferred from homology"/>
<dbReference type="GO" id="GO:0006355">
    <property type="term" value="P:regulation of DNA-templated transcription"/>
    <property type="evidence" value="ECO:0007669"/>
    <property type="project" value="InterPro"/>
</dbReference>
<keyword evidence="3" id="KW-0805">Transcription regulation</keyword>
<dbReference type="InterPro" id="IPR010985">
    <property type="entry name" value="Ribbon_hlx_hlx"/>
</dbReference>
<dbReference type="Pfam" id="PF08681">
    <property type="entry name" value="TacA1"/>
    <property type="match status" value="1"/>
</dbReference>
<evidence type="ECO:0000313" key="7">
    <source>
        <dbReference type="EMBL" id="KOA51121.1"/>
    </source>
</evidence>
<evidence type="ECO:0000313" key="8">
    <source>
        <dbReference type="Proteomes" id="UP000037239"/>
    </source>
</evidence>
<evidence type="ECO:0008006" key="9">
    <source>
        <dbReference type="Google" id="ProtNLM"/>
    </source>
</evidence>
<dbReference type="RefSeq" id="WP_241486718.1">
    <property type="nucleotide sequence ID" value="NZ_AWFK01000004.1"/>
</dbReference>
<evidence type="ECO:0000256" key="4">
    <source>
        <dbReference type="ARBA" id="ARBA00023125"/>
    </source>
</evidence>